<proteinExistence type="predicted"/>
<dbReference type="Proteomes" id="UP000030753">
    <property type="component" value="Unassembled WGS sequence"/>
</dbReference>
<gene>
    <name evidence="1" type="ORF">FOYG_06066</name>
</gene>
<dbReference type="OrthoDB" id="5326346at2759"/>
<dbReference type="EMBL" id="JH717842">
    <property type="protein sequence ID" value="EWY92518.1"/>
    <property type="molecule type" value="Genomic_DNA"/>
</dbReference>
<sequence>MFDLLLERPNCQQLIPYVPSNGYDEECEDPMNEPTVALPTLAARYHVFDDLLPPAEAEGDLNPLGTIIYRSRFIAVAEEGAIETPNTPKVRTPLEGEVRMRVSSRHLTMASHYFRSVIQGPWREASSTSSFFGKPLRQVTAVGWDAVALTIVLDIIHGRHGGVPRVVDLKLMTCLATIVDFYGCHEVVKIFSEAWYKNICTEFEDEYSRQTLMWLSVSWAFPNQEPFDRATQTILKHMDGRSQLSTDHLPIPGVLPKIHDKRQGLIGKIVTGLHDLLDTLPNSDFLCDWHKYESPTRSSIAPGILKRELQRLASSDRPLVPPFNGYSVMSMIQLVNDMPESIAATTEEYDHYHYVSACSVRARMRRSLGDVKAEMNSWTLDLNMNVGGD</sequence>
<protein>
    <recommendedName>
        <fullName evidence="3">BTB domain-containing protein</fullName>
    </recommendedName>
</protein>
<dbReference type="HOGENOM" id="CLU_031555_0_1_1"/>
<evidence type="ECO:0008006" key="3">
    <source>
        <dbReference type="Google" id="ProtNLM"/>
    </source>
</evidence>
<accession>W9IC79</accession>
<evidence type="ECO:0000313" key="1">
    <source>
        <dbReference type="EMBL" id="EWY92518.1"/>
    </source>
</evidence>
<name>W9IC79_FUSOX</name>
<reference evidence="1 2" key="1">
    <citation type="submission" date="2011-06" db="EMBL/GenBank/DDBJ databases">
        <title>The Genome Sequence of Fusarium oxysporum FOSC 3-a.</title>
        <authorList>
            <consortium name="The Broad Institute Genome Sequencing Platform"/>
            <person name="Ma L.-J."/>
            <person name="Gale L.R."/>
            <person name="Schwartz D.C."/>
            <person name="Zhou S."/>
            <person name="Corby-Kistler H."/>
            <person name="Young S.K."/>
            <person name="Zeng Q."/>
            <person name="Gargeya S."/>
            <person name="Fitzgerald M."/>
            <person name="Haas B."/>
            <person name="Abouelleil A."/>
            <person name="Alvarado L."/>
            <person name="Arachchi H.M."/>
            <person name="Berlin A."/>
            <person name="Brown A."/>
            <person name="Chapman S.B."/>
            <person name="Chen Z."/>
            <person name="Dunbar C."/>
            <person name="Freedman E."/>
            <person name="Gearin G."/>
            <person name="Gellesch M."/>
            <person name="Goldberg J."/>
            <person name="Griggs A."/>
            <person name="Gujja S."/>
            <person name="Heiman D."/>
            <person name="Howarth C."/>
            <person name="Larson L."/>
            <person name="Lui A."/>
            <person name="MacDonald P.J.P."/>
            <person name="Mehta T."/>
            <person name="Montmayeur A."/>
            <person name="Murphy C."/>
            <person name="Neiman D."/>
            <person name="Pearson M."/>
            <person name="Priest M."/>
            <person name="Roberts A."/>
            <person name="Saif S."/>
            <person name="Shea T."/>
            <person name="Shenoy N."/>
            <person name="Sisk P."/>
            <person name="Stolte C."/>
            <person name="Sykes S."/>
            <person name="Wortman J."/>
            <person name="Nusbaum C."/>
            <person name="Birren B."/>
        </authorList>
    </citation>
    <scope>NUCLEOTIDE SEQUENCE [LARGE SCALE GENOMIC DNA]</scope>
    <source>
        <strain evidence="2">FOSC 3-a</strain>
    </source>
</reference>
<evidence type="ECO:0000313" key="2">
    <source>
        <dbReference type="Proteomes" id="UP000030753"/>
    </source>
</evidence>
<dbReference type="AlphaFoldDB" id="W9IC79"/>
<organism evidence="1 2">
    <name type="scientific">Fusarium oxysporum NRRL 32931</name>
    <dbReference type="NCBI Taxonomy" id="660029"/>
    <lineage>
        <taxon>Eukaryota</taxon>
        <taxon>Fungi</taxon>
        <taxon>Dikarya</taxon>
        <taxon>Ascomycota</taxon>
        <taxon>Pezizomycotina</taxon>
        <taxon>Sordariomycetes</taxon>
        <taxon>Hypocreomycetidae</taxon>
        <taxon>Hypocreales</taxon>
        <taxon>Nectriaceae</taxon>
        <taxon>Fusarium</taxon>
        <taxon>Fusarium oxysporum species complex</taxon>
    </lineage>
</organism>